<name>A0A0E9UWK3_ANGAN</name>
<evidence type="ECO:0000313" key="1">
    <source>
        <dbReference type="EMBL" id="JAH70229.1"/>
    </source>
</evidence>
<sequence>MSRLKTVCKN</sequence>
<organism evidence="1">
    <name type="scientific">Anguilla anguilla</name>
    <name type="common">European freshwater eel</name>
    <name type="synonym">Muraena anguilla</name>
    <dbReference type="NCBI Taxonomy" id="7936"/>
    <lineage>
        <taxon>Eukaryota</taxon>
        <taxon>Metazoa</taxon>
        <taxon>Chordata</taxon>
        <taxon>Craniata</taxon>
        <taxon>Vertebrata</taxon>
        <taxon>Euteleostomi</taxon>
        <taxon>Actinopterygii</taxon>
        <taxon>Neopterygii</taxon>
        <taxon>Teleostei</taxon>
        <taxon>Anguilliformes</taxon>
        <taxon>Anguillidae</taxon>
        <taxon>Anguilla</taxon>
    </lineage>
</organism>
<reference evidence="1" key="1">
    <citation type="submission" date="2014-11" db="EMBL/GenBank/DDBJ databases">
        <authorList>
            <person name="Amaro Gonzalez C."/>
        </authorList>
    </citation>
    <scope>NUCLEOTIDE SEQUENCE</scope>
</reference>
<accession>A0A0E9UWK3</accession>
<dbReference type="EMBL" id="GBXM01038348">
    <property type="protein sequence ID" value="JAH70229.1"/>
    <property type="molecule type" value="Transcribed_RNA"/>
</dbReference>
<protein>
    <submittedName>
        <fullName evidence="1">Uncharacterized protein</fullName>
    </submittedName>
</protein>
<reference evidence="1" key="2">
    <citation type="journal article" date="2015" name="Fish Shellfish Immunol.">
        <title>Early steps in the European eel (Anguilla anguilla)-Vibrio vulnificus interaction in the gills: Role of the RtxA13 toxin.</title>
        <authorList>
            <person name="Callol A."/>
            <person name="Pajuelo D."/>
            <person name="Ebbesson L."/>
            <person name="Teles M."/>
            <person name="MacKenzie S."/>
            <person name="Amaro C."/>
        </authorList>
    </citation>
    <scope>NUCLEOTIDE SEQUENCE</scope>
</reference>
<proteinExistence type="predicted"/>